<dbReference type="GO" id="GO:0016459">
    <property type="term" value="C:myosin complex"/>
    <property type="evidence" value="ECO:0007669"/>
    <property type="project" value="UniProtKB-KW"/>
</dbReference>
<evidence type="ECO:0000256" key="5">
    <source>
        <dbReference type="ARBA" id="ARBA00023175"/>
    </source>
</evidence>
<dbReference type="InterPro" id="IPR018247">
    <property type="entry name" value="EF_Hand_1_Ca_BS"/>
</dbReference>
<dbReference type="FunFam" id="1.10.238.10:FF:000007">
    <property type="entry name" value="Putative myosin regulatory light chain sqh"/>
    <property type="match status" value="1"/>
</dbReference>
<dbReference type="PANTHER" id="PTHR23049">
    <property type="entry name" value="MYOSIN REGULATORY LIGHT CHAIN 2"/>
    <property type="match status" value="1"/>
</dbReference>
<dbReference type="InterPro" id="IPR050403">
    <property type="entry name" value="Myosin_RLC"/>
</dbReference>
<evidence type="ECO:0000313" key="11">
    <source>
        <dbReference type="Proteomes" id="UP001162480"/>
    </source>
</evidence>
<feature type="compositionally biased region" description="Polar residues" evidence="8">
    <location>
        <begin position="253"/>
        <end position="264"/>
    </location>
</feature>
<reference evidence="10" key="1">
    <citation type="submission" date="2023-08" db="EMBL/GenBank/DDBJ databases">
        <authorList>
            <person name="Alioto T."/>
            <person name="Alioto T."/>
            <person name="Gomez Garrido J."/>
        </authorList>
    </citation>
    <scope>NUCLEOTIDE SEQUENCE</scope>
</reference>
<protein>
    <submittedName>
        <fullName evidence="10">Myosin regulatory light chain 12A-like</fullName>
    </submittedName>
</protein>
<dbReference type="Proteomes" id="UP001162480">
    <property type="component" value="Chromosome 24"/>
</dbReference>
<dbReference type="EMBL" id="OX597837">
    <property type="protein sequence ID" value="CAI9740281.1"/>
    <property type="molecule type" value="Genomic_DNA"/>
</dbReference>
<evidence type="ECO:0000256" key="8">
    <source>
        <dbReference type="SAM" id="MobiDB-lite"/>
    </source>
</evidence>
<keyword evidence="4" id="KW-0518">Myosin</keyword>
<keyword evidence="6" id="KW-0514">Muscle protein</keyword>
<evidence type="ECO:0000256" key="7">
    <source>
        <dbReference type="ARBA" id="ARBA00049593"/>
    </source>
</evidence>
<dbReference type="PROSITE" id="PS00018">
    <property type="entry name" value="EF_HAND_1"/>
    <property type="match status" value="1"/>
</dbReference>
<evidence type="ECO:0000259" key="9">
    <source>
        <dbReference type="PROSITE" id="PS50222"/>
    </source>
</evidence>
<sequence length="264" mass="30109">MPKPYSSLLFNVCYLFHQLILPPFSLCLSLCLSLSLPFSLSLSFCVSGSLVLSFLNQILKHSLPSRFVSATWVFKYSAKMSTKKSRKGKRNRTQRYTSNVFAMFNQAQIQEFKEAFNIIDQNRDGYVDKDDLLDIQTSLGKNPTEDEADMMINMAPGPINFTMFLTLFGEKLNGTDPEDVIKNAFACFDFENSGHINEDYLRECLVTMGDRWSEEMVDELFHGAPIKGGKFDYLEFTRTLKHGANEKEDEIPTIQQPPVNQSET</sequence>
<dbReference type="Pfam" id="PF13405">
    <property type="entry name" value="EF-hand_6"/>
    <property type="match status" value="1"/>
</dbReference>
<evidence type="ECO:0000256" key="3">
    <source>
        <dbReference type="ARBA" id="ARBA00022837"/>
    </source>
</evidence>
<dbReference type="InterPro" id="IPR011992">
    <property type="entry name" value="EF-hand-dom_pair"/>
</dbReference>
<keyword evidence="1" id="KW-0479">Metal-binding</keyword>
<evidence type="ECO:0000256" key="2">
    <source>
        <dbReference type="ARBA" id="ARBA00022737"/>
    </source>
</evidence>
<comment type="function">
    <text evidence="7">In molluscan muscle, calcium regulation is associated with myosin rather than with actin. Muscle myosin contains two types of light chains: the catalytic light chain, essential for ATPase activity, and the regulatory light chain, a calcium-binding protein responsible for Ca(2+) dependent binding and Ca(2+) dependent Mg-ATPase activity.</text>
</comment>
<keyword evidence="11" id="KW-1185">Reference proteome</keyword>
<gene>
    <name evidence="10" type="ORF">OCTVUL_1B026928</name>
</gene>
<keyword evidence="5" id="KW-0505">Motor protein</keyword>
<proteinExistence type="predicted"/>
<dbReference type="InterPro" id="IPR002048">
    <property type="entry name" value="EF_hand_dom"/>
</dbReference>
<feature type="domain" description="EF-hand" evidence="9">
    <location>
        <begin position="176"/>
        <end position="211"/>
    </location>
</feature>
<evidence type="ECO:0000313" key="10">
    <source>
        <dbReference type="EMBL" id="CAI9740281.1"/>
    </source>
</evidence>
<dbReference type="SUPFAM" id="SSF47473">
    <property type="entry name" value="EF-hand"/>
    <property type="match status" value="1"/>
</dbReference>
<dbReference type="AlphaFoldDB" id="A0AA36BTF9"/>
<dbReference type="CDD" id="cd00051">
    <property type="entry name" value="EFh"/>
    <property type="match status" value="1"/>
</dbReference>
<dbReference type="PROSITE" id="PS50222">
    <property type="entry name" value="EF_HAND_2"/>
    <property type="match status" value="2"/>
</dbReference>
<keyword evidence="2" id="KW-0677">Repeat</keyword>
<evidence type="ECO:0000256" key="1">
    <source>
        <dbReference type="ARBA" id="ARBA00022723"/>
    </source>
</evidence>
<name>A0AA36BTF9_OCTVU</name>
<feature type="region of interest" description="Disordered" evidence="8">
    <location>
        <begin position="244"/>
        <end position="264"/>
    </location>
</feature>
<dbReference type="Gene3D" id="1.10.238.10">
    <property type="entry name" value="EF-hand"/>
    <property type="match status" value="2"/>
</dbReference>
<dbReference type="GO" id="GO:0005509">
    <property type="term" value="F:calcium ion binding"/>
    <property type="evidence" value="ECO:0007669"/>
    <property type="project" value="InterPro"/>
</dbReference>
<organism evidence="10 11">
    <name type="scientific">Octopus vulgaris</name>
    <name type="common">Common octopus</name>
    <dbReference type="NCBI Taxonomy" id="6645"/>
    <lineage>
        <taxon>Eukaryota</taxon>
        <taxon>Metazoa</taxon>
        <taxon>Spiralia</taxon>
        <taxon>Lophotrochozoa</taxon>
        <taxon>Mollusca</taxon>
        <taxon>Cephalopoda</taxon>
        <taxon>Coleoidea</taxon>
        <taxon>Octopodiformes</taxon>
        <taxon>Octopoda</taxon>
        <taxon>Incirrata</taxon>
        <taxon>Octopodidae</taxon>
        <taxon>Octopus</taxon>
    </lineage>
</organism>
<dbReference type="SMART" id="SM00054">
    <property type="entry name" value="EFh"/>
    <property type="match status" value="2"/>
</dbReference>
<accession>A0AA36BTF9</accession>
<evidence type="ECO:0000256" key="4">
    <source>
        <dbReference type="ARBA" id="ARBA00023123"/>
    </source>
</evidence>
<evidence type="ECO:0000256" key="6">
    <source>
        <dbReference type="ARBA" id="ARBA00023179"/>
    </source>
</evidence>
<keyword evidence="3" id="KW-0106">Calcium</keyword>
<feature type="domain" description="EF-hand" evidence="9">
    <location>
        <begin position="107"/>
        <end position="142"/>
    </location>
</feature>